<dbReference type="GO" id="GO:0046872">
    <property type="term" value="F:metal ion binding"/>
    <property type="evidence" value="ECO:0007669"/>
    <property type="project" value="UniProtKB-KW"/>
</dbReference>
<dbReference type="PROSITE" id="PS51061">
    <property type="entry name" value="R3H"/>
    <property type="match status" value="1"/>
</dbReference>
<dbReference type="CDD" id="cd01517">
    <property type="entry name" value="PAP_phosphatase"/>
    <property type="match status" value="1"/>
</dbReference>
<evidence type="ECO:0000256" key="9">
    <source>
        <dbReference type="ARBA" id="ARBA00044484"/>
    </source>
</evidence>
<feature type="region of interest" description="Disordered" evidence="11">
    <location>
        <begin position="530"/>
        <end position="679"/>
    </location>
</feature>
<dbReference type="STRING" id="5353.A0A1Q3EHT2"/>
<feature type="region of interest" description="Disordered" evidence="11">
    <location>
        <begin position="333"/>
        <end position="406"/>
    </location>
</feature>
<feature type="binding site" evidence="10">
    <location>
        <position position="1263"/>
    </location>
    <ligand>
        <name>Mg(2+)</name>
        <dbReference type="ChEBI" id="CHEBI:18420"/>
        <label>1</label>
        <note>catalytic</note>
    </ligand>
</feature>
<keyword evidence="6 10" id="KW-0460">Magnesium</keyword>
<comment type="catalytic activity">
    <reaction evidence="7">
        <text>adenosine 2',5'-bisphosphate + H2O = AMP + phosphate</text>
        <dbReference type="Rhea" id="RHEA:77643"/>
        <dbReference type="ChEBI" id="CHEBI:15377"/>
        <dbReference type="ChEBI" id="CHEBI:43474"/>
        <dbReference type="ChEBI" id="CHEBI:194156"/>
        <dbReference type="ChEBI" id="CHEBI:456215"/>
        <dbReference type="EC" id="3.1.3.7"/>
    </reaction>
    <physiologicalReaction direction="left-to-right" evidence="7">
        <dbReference type="Rhea" id="RHEA:77644"/>
    </physiologicalReaction>
</comment>
<dbReference type="GO" id="GO:0003676">
    <property type="term" value="F:nucleic acid binding"/>
    <property type="evidence" value="ECO:0007669"/>
    <property type="project" value="UniProtKB-UniRule"/>
</dbReference>
<comment type="catalytic activity">
    <reaction evidence="8">
        <text>adenosine 3',5'-bisphosphate + H2O = AMP + phosphate</text>
        <dbReference type="Rhea" id="RHEA:10040"/>
        <dbReference type="ChEBI" id="CHEBI:15377"/>
        <dbReference type="ChEBI" id="CHEBI:43474"/>
        <dbReference type="ChEBI" id="CHEBI:58343"/>
        <dbReference type="ChEBI" id="CHEBI:456215"/>
        <dbReference type="EC" id="3.1.3.7"/>
    </reaction>
    <physiologicalReaction direction="left-to-right" evidence="8">
        <dbReference type="Rhea" id="RHEA:10041"/>
    </physiologicalReaction>
</comment>
<evidence type="ECO:0000256" key="1">
    <source>
        <dbReference type="ARBA" id="ARBA00001946"/>
    </source>
</evidence>
<dbReference type="SUPFAM" id="SSF56655">
    <property type="entry name" value="Carbohydrate phosphatase"/>
    <property type="match status" value="1"/>
</dbReference>
<evidence type="ECO:0000256" key="5">
    <source>
        <dbReference type="ARBA" id="ARBA00022801"/>
    </source>
</evidence>
<evidence type="ECO:0000313" key="13">
    <source>
        <dbReference type="EMBL" id="GAW06745.1"/>
    </source>
</evidence>
<feature type="binding site" evidence="10">
    <location>
        <position position="1406"/>
    </location>
    <ligand>
        <name>Mg(2+)</name>
        <dbReference type="ChEBI" id="CHEBI:18420"/>
        <label>1</label>
        <note>catalytic</note>
    </ligand>
</feature>
<dbReference type="NCBIfam" id="TIGR01330">
    <property type="entry name" value="bisphos_HAL2"/>
    <property type="match status" value="1"/>
</dbReference>
<dbReference type="InterPro" id="IPR006239">
    <property type="entry name" value="DPNP"/>
</dbReference>
<dbReference type="SMART" id="SM00393">
    <property type="entry name" value="R3H"/>
    <property type="match status" value="1"/>
</dbReference>
<feature type="compositionally biased region" description="Acidic residues" evidence="11">
    <location>
        <begin position="597"/>
        <end position="607"/>
    </location>
</feature>
<dbReference type="EMBL" id="BDGU01000347">
    <property type="protein sequence ID" value="GAW06745.1"/>
    <property type="molecule type" value="Genomic_DNA"/>
</dbReference>
<protein>
    <recommendedName>
        <fullName evidence="3">3'(2'),5'-bisphosphate nucleotidase</fullName>
        <ecNumber evidence="3">3.1.3.7</ecNumber>
    </recommendedName>
</protein>
<keyword evidence="4 10" id="KW-0479">Metal-binding</keyword>
<dbReference type="EC" id="3.1.3.7" evidence="3"/>
<comment type="cofactor">
    <cofactor evidence="1 10">
        <name>Mg(2+)</name>
        <dbReference type="ChEBI" id="CHEBI:18420"/>
    </cofactor>
</comment>
<proteinExistence type="inferred from homology"/>
<feature type="compositionally biased region" description="Basic and acidic residues" evidence="11">
    <location>
        <begin position="197"/>
        <end position="206"/>
    </location>
</feature>
<accession>A0A1Q3EHT2</accession>
<organism evidence="13 14">
    <name type="scientific">Lentinula edodes</name>
    <name type="common">Shiitake mushroom</name>
    <name type="synonym">Lentinus edodes</name>
    <dbReference type="NCBI Taxonomy" id="5353"/>
    <lineage>
        <taxon>Eukaryota</taxon>
        <taxon>Fungi</taxon>
        <taxon>Dikarya</taxon>
        <taxon>Basidiomycota</taxon>
        <taxon>Agaricomycotina</taxon>
        <taxon>Agaricomycetes</taxon>
        <taxon>Agaricomycetidae</taxon>
        <taxon>Agaricales</taxon>
        <taxon>Marasmiineae</taxon>
        <taxon>Omphalotaceae</taxon>
        <taxon>Lentinula</taxon>
    </lineage>
</organism>
<feature type="region of interest" description="Disordered" evidence="11">
    <location>
        <begin position="191"/>
        <end position="231"/>
    </location>
</feature>
<dbReference type="GO" id="GO:0008441">
    <property type="term" value="F:3'(2'),5'-bisphosphate nucleotidase activity"/>
    <property type="evidence" value="ECO:0007669"/>
    <property type="project" value="UniProtKB-EC"/>
</dbReference>
<evidence type="ECO:0000256" key="11">
    <source>
        <dbReference type="SAM" id="MobiDB-lite"/>
    </source>
</evidence>
<keyword evidence="5" id="KW-0378">Hydrolase</keyword>
<feature type="compositionally biased region" description="Acidic residues" evidence="11">
    <location>
        <begin position="639"/>
        <end position="662"/>
    </location>
</feature>
<feature type="compositionally biased region" description="Polar residues" evidence="11">
    <location>
        <begin position="209"/>
        <end position="218"/>
    </location>
</feature>
<feature type="compositionally biased region" description="Acidic residues" evidence="11">
    <location>
        <begin position="868"/>
        <end position="878"/>
    </location>
</feature>
<feature type="compositionally biased region" description="Acidic residues" evidence="11">
    <location>
        <begin position="767"/>
        <end position="784"/>
    </location>
</feature>
<feature type="compositionally biased region" description="Acidic residues" evidence="11">
    <location>
        <begin position="795"/>
        <end position="827"/>
    </location>
</feature>
<feature type="binding site" evidence="10">
    <location>
        <position position="1262"/>
    </location>
    <ligand>
        <name>Mg(2+)</name>
        <dbReference type="ChEBI" id="CHEBI:18420"/>
        <label>1</label>
        <note>catalytic</note>
    </ligand>
</feature>
<comment type="catalytic activity">
    <reaction evidence="9">
        <text>3'-phosphoadenylyl sulfate + H2O = adenosine 5'-phosphosulfate + phosphate</text>
        <dbReference type="Rhea" id="RHEA:77639"/>
        <dbReference type="ChEBI" id="CHEBI:15377"/>
        <dbReference type="ChEBI" id="CHEBI:43474"/>
        <dbReference type="ChEBI" id="CHEBI:58243"/>
        <dbReference type="ChEBI" id="CHEBI:58339"/>
        <dbReference type="EC" id="3.1.3.7"/>
    </reaction>
    <physiologicalReaction direction="left-to-right" evidence="9">
        <dbReference type="Rhea" id="RHEA:77640"/>
    </physiologicalReaction>
</comment>
<evidence type="ECO:0000256" key="7">
    <source>
        <dbReference type="ARBA" id="ARBA00044466"/>
    </source>
</evidence>
<evidence type="ECO:0000256" key="8">
    <source>
        <dbReference type="ARBA" id="ARBA00044479"/>
    </source>
</evidence>
<dbReference type="PANTHER" id="PTHR43200">
    <property type="entry name" value="PHOSPHATASE"/>
    <property type="match status" value="1"/>
</dbReference>
<feature type="domain" description="R3H" evidence="12">
    <location>
        <begin position="1009"/>
        <end position="1073"/>
    </location>
</feature>
<evidence type="ECO:0000256" key="3">
    <source>
        <dbReference type="ARBA" id="ARBA00012633"/>
    </source>
</evidence>
<evidence type="ECO:0000256" key="6">
    <source>
        <dbReference type="ARBA" id="ARBA00022842"/>
    </source>
</evidence>
<evidence type="ECO:0000256" key="4">
    <source>
        <dbReference type="ARBA" id="ARBA00022723"/>
    </source>
</evidence>
<comment type="similarity">
    <text evidence="2">Belongs to the inositol monophosphatase superfamily.</text>
</comment>
<dbReference type="Pfam" id="PF01424">
    <property type="entry name" value="R3H"/>
    <property type="match status" value="1"/>
</dbReference>
<evidence type="ECO:0000256" key="10">
    <source>
        <dbReference type="PIRSR" id="PIRSR600760-2"/>
    </source>
</evidence>
<reference evidence="13 14" key="2">
    <citation type="submission" date="2017-02" db="EMBL/GenBank/DDBJ databases">
        <title>A genome survey and senescence transcriptome analysis in Lentinula edodes.</title>
        <authorList>
            <person name="Sakamoto Y."/>
            <person name="Nakade K."/>
            <person name="Sato S."/>
            <person name="Yoshida Y."/>
            <person name="Miyazaki K."/>
            <person name="Natsume S."/>
            <person name="Konno N."/>
        </authorList>
    </citation>
    <scope>NUCLEOTIDE SEQUENCE [LARGE SCALE GENOMIC DNA]</scope>
    <source>
        <strain evidence="13 14">NBRC 111202</strain>
    </source>
</reference>
<dbReference type="GO" id="GO:0000103">
    <property type="term" value="P:sulfate assimilation"/>
    <property type="evidence" value="ECO:0007669"/>
    <property type="project" value="TreeGrafter"/>
</dbReference>
<dbReference type="PROSITE" id="PS00629">
    <property type="entry name" value="IMP_1"/>
    <property type="match status" value="1"/>
</dbReference>
<dbReference type="CDD" id="cd02646">
    <property type="entry name" value="R3H_G-patch"/>
    <property type="match status" value="1"/>
</dbReference>
<dbReference type="Gene3D" id="3.40.190.80">
    <property type="match status" value="1"/>
</dbReference>
<feature type="compositionally biased region" description="Polar residues" evidence="11">
    <location>
        <begin position="139"/>
        <end position="161"/>
    </location>
</feature>
<feature type="region of interest" description="Disordered" evidence="11">
    <location>
        <begin position="1110"/>
        <end position="1129"/>
    </location>
</feature>
<evidence type="ECO:0000313" key="14">
    <source>
        <dbReference type="Proteomes" id="UP000188533"/>
    </source>
</evidence>
<feature type="binding site" evidence="10">
    <location>
        <position position="1188"/>
    </location>
    <ligand>
        <name>Mg(2+)</name>
        <dbReference type="ChEBI" id="CHEBI:18420"/>
        <label>1</label>
        <note>catalytic</note>
    </ligand>
</feature>
<feature type="compositionally biased region" description="Basic and acidic residues" evidence="11">
    <location>
        <begin position="751"/>
        <end position="766"/>
    </location>
</feature>
<sequence length="1473" mass="160259">MTQTSSCRHITTTTTQDVTSVLLRHLRVEEEAEEELIQPIVEDAGDEEQSHLPTADRVARLFSGTYQHQEVDDSNDTEGLEEIDFSDVGRFQQVMDGFASGAAAAVGKGDVEEIVEMEEGSTRPTDVFEEAELLLQEETASSVKESLDTVTTEPDGSNQFPRNVEMLASTSLSISTGDADPELAQVSSSIQSIAIQDEPRPRKDEDMQSQEPTQQENPTFFVDVSPSSSNPIQTPIITNRVDGLGLGAPSISDDDGDIVVYVAPHPRQGRSTAPTPTPGFRPEIRTTSILTGLPIGTAPPAVGPAPTLDSITFTSFGSGVESLSADRSGLPRLSIAHANDPSHIDRDQTNNSNHTRPPVFTSNSPTPAKIKSRQRGQWAAKQGQRGGGAFSYSRHHSSSSFASRGADVSEAQLTNWRQNSQEQQRNWNPYANNANTNLYSNGNPYVNANTTPYASTNLYSPANPYANTNPYSPANPYANTNLYSPSHTYANANPYMNWSPSTYWGYEEDNTQSPKVDSTGLLGVLASAQARVQTRSGDELSPEGGEGKDEGDNGAGPGEAEGSQRAGRTKEEEGGGAEQSEGPWHPIGASLGAAEGMEIDPELDIDMETMKRFVEGMGPSGSRHVTMDDLEDEKRMREEDEEKLNEGDGESEEDADEEEEEEERNRSTDHGNVQVEGESNHVEAQVHQIVEAQIQESQVQEVQIFRDEQVPEDVLSLEQAQVSEDVPSQVQVLEDGQVQLQVQISDVESPVDVHKDDQLLVQIRDDEDKDRDDQDDDEVEQVLDLEERLLIAESEGNEIEIDSEDDEDVEDDDDGEDEDEDEDNDDDQSPRSSFQARLEHLRKKASSQTGATSAKSKGKAKAKATLYDDSDSDDEDDWDRNRTWAEEDDDFSAHIQDILDGNKDNLVGRDKKSKKQVFQAVYNGDFEDVDMWKPARKAKDKHKDIPPDLIDLWKKDRAKKAIRKQERKLARLAAAADPLTEKQGGKKGRKAMLAAAKLDPTIVVLPNRVIDMTTLVQQIRRFIDNIGGPSSMSLPPANKQTRKDIHELAAAFNLKSLSKGDGDARYTTLTKTTMSGIRVNQKVVAKIVRRRGGLADNAEFVGGADISKKHAERGKAGKSMPKHREGDEVGKAAPKINETNIGFKMLASMGWAEVKGDKSPVTVADYSAQAVISSMLHHAYPNDPIVGEEDASDIRAESGASLRNRIVELANEALTAELGIGDDANWGIGPGSEQNADELLDAIDRGRYEGGGTGRMWTIDPIDGTKGFLRGEQYAVCLALIVDAQVQLGVLGCPNLPIDWLKPDGEKGCLFVAVRGQGAQQITLSGAESTPLTMPPYTPSTFNFLESVEAAHSSHSTISRISAIMGLTASPIRMDSQAKYGCLARADGGAYVRMPTGAGYKEKIWDHATGSLLVTESGGIITDSRGLPLDFGLGRTLGENYGIIATVKDAHGKLLSAVQQVVAKEEGPLKSRA</sequence>
<feature type="binding site" evidence="10">
    <location>
        <position position="1260"/>
    </location>
    <ligand>
        <name>Mg(2+)</name>
        <dbReference type="ChEBI" id="CHEBI:18420"/>
        <label>1</label>
        <note>catalytic</note>
    </ligand>
</feature>
<dbReference type="InterPro" id="IPR034082">
    <property type="entry name" value="R3H_G-patch"/>
</dbReference>
<evidence type="ECO:0000256" key="2">
    <source>
        <dbReference type="ARBA" id="ARBA00009759"/>
    </source>
</evidence>
<dbReference type="InterPro" id="IPR020583">
    <property type="entry name" value="Inositol_monoP_metal-BS"/>
</dbReference>
<evidence type="ECO:0000259" key="12">
    <source>
        <dbReference type="PROSITE" id="PS51061"/>
    </source>
</evidence>
<feature type="region of interest" description="Disordered" evidence="11">
    <location>
        <begin position="745"/>
        <end position="887"/>
    </location>
</feature>
<comment type="caution">
    <text evidence="13">The sequence shown here is derived from an EMBL/GenBank/DDBJ whole genome shotgun (WGS) entry which is preliminary data.</text>
</comment>
<name>A0A1Q3EHT2_LENED</name>
<dbReference type="InterPro" id="IPR036867">
    <property type="entry name" value="R3H_dom_sf"/>
</dbReference>
<dbReference type="PRINTS" id="PR00377">
    <property type="entry name" value="IMPHPHTASES"/>
</dbReference>
<dbReference type="InterPro" id="IPR000760">
    <property type="entry name" value="Inositol_monophosphatase-like"/>
</dbReference>
<dbReference type="Proteomes" id="UP000188533">
    <property type="component" value="Unassembled WGS sequence"/>
</dbReference>
<dbReference type="SUPFAM" id="SSF82708">
    <property type="entry name" value="R3H domain"/>
    <property type="match status" value="1"/>
</dbReference>
<dbReference type="Pfam" id="PF00459">
    <property type="entry name" value="Inositol_P"/>
    <property type="match status" value="1"/>
</dbReference>
<feature type="region of interest" description="Disordered" evidence="11">
    <location>
        <begin position="138"/>
        <end position="161"/>
    </location>
</feature>
<gene>
    <name evidence="13" type="ORF">LENED_008691</name>
</gene>
<dbReference type="InterPro" id="IPR001374">
    <property type="entry name" value="R3H_dom"/>
</dbReference>
<dbReference type="Gene3D" id="3.30.540.10">
    <property type="entry name" value="Fructose-1,6-Bisphosphatase, subunit A, domain 1"/>
    <property type="match status" value="1"/>
</dbReference>
<reference evidence="13 14" key="1">
    <citation type="submission" date="2016-08" db="EMBL/GenBank/DDBJ databases">
        <authorList>
            <consortium name="Lentinula edodes genome sequencing consortium"/>
            <person name="Sakamoto Y."/>
            <person name="Nakade K."/>
            <person name="Sato S."/>
            <person name="Yoshida Y."/>
            <person name="Miyazaki K."/>
            <person name="Natsume S."/>
            <person name="Konno N."/>
        </authorList>
    </citation>
    <scope>NUCLEOTIDE SEQUENCE [LARGE SCALE GENOMIC DNA]</scope>
    <source>
        <strain evidence="13 14">NBRC 111202</strain>
    </source>
</reference>
<dbReference type="Gene3D" id="3.30.1370.50">
    <property type="entry name" value="R3H-like domain"/>
    <property type="match status" value="1"/>
</dbReference>
<feature type="compositionally biased region" description="Polar residues" evidence="11">
    <location>
        <begin position="349"/>
        <end position="366"/>
    </location>
</feature>
<dbReference type="InterPro" id="IPR051090">
    <property type="entry name" value="Inositol_monoP_superfamily"/>
</dbReference>
<dbReference type="PANTHER" id="PTHR43200:SF6">
    <property type="entry name" value="3'(2'),5'-BISPHOSPHATE NUCLEOTIDASE"/>
    <property type="match status" value="1"/>
</dbReference>
<keyword evidence="14" id="KW-1185">Reference proteome</keyword>